<evidence type="ECO:0000313" key="2">
    <source>
        <dbReference type="EMBL" id="GAA5053858.1"/>
    </source>
</evidence>
<dbReference type="EMBL" id="BAABKX010000013">
    <property type="protein sequence ID" value="GAA5053858.1"/>
    <property type="molecule type" value="Genomic_DNA"/>
</dbReference>
<feature type="compositionally biased region" description="Low complexity" evidence="1">
    <location>
        <begin position="16"/>
        <end position="26"/>
    </location>
</feature>
<dbReference type="InterPro" id="IPR011991">
    <property type="entry name" value="ArsR-like_HTH"/>
</dbReference>
<dbReference type="Pfam" id="PF12840">
    <property type="entry name" value="HTH_20"/>
    <property type="match status" value="1"/>
</dbReference>
<evidence type="ECO:0000313" key="3">
    <source>
        <dbReference type="Proteomes" id="UP001501729"/>
    </source>
</evidence>
<comment type="caution">
    <text evidence="2">The sequence shown here is derived from an EMBL/GenBank/DDBJ whole genome shotgun (WGS) entry which is preliminary data.</text>
</comment>
<protein>
    <recommendedName>
        <fullName evidence="4">Helix-turn-helix domain-containing protein</fullName>
    </recommendedName>
</protein>
<dbReference type="GeneID" id="68616783"/>
<dbReference type="Proteomes" id="UP001501729">
    <property type="component" value="Unassembled WGS sequence"/>
</dbReference>
<dbReference type="InterPro" id="IPR036390">
    <property type="entry name" value="WH_DNA-bd_sf"/>
</dbReference>
<gene>
    <name evidence="2" type="ORF">GCM10025751_31670</name>
</gene>
<dbReference type="AlphaFoldDB" id="A0AAV3UJQ7"/>
<keyword evidence="3" id="KW-1185">Reference proteome</keyword>
<dbReference type="SUPFAM" id="SSF46785">
    <property type="entry name" value="Winged helix' DNA-binding domain"/>
    <property type="match status" value="1"/>
</dbReference>
<dbReference type="RefSeq" id="WP_227778473.1">
    <property type="nucleotide sequence ID" value="NZ_BAABKX010000013.1"/>
</dbReference>
<feature type="compositionally biased region" description="Basic and acidic residues" evidence="1">
    <location>
        <begin position="1"/>
        <end position="10"/>
    </location>
</feature>
<evidence type="ECO:0000256" key="1">
    <source>
        <dbReference type="SAM" id="MobiDB-lite"/>
    </source>
</evidence>
<organism evidence="2 3">
    <name type="scientific">Haladaptatus pallidirubidus</name>
    <dbReference type="NCBI Taxonomy" id="1008152"/>
    <lineage>
        <taxon>Archaea</taxon>
        <taxon>Methanobacteriati</taxon>
        <taxon>Methanobacteriota</taxon>
        <taxon>Stenosarchaea group</taxon>
        <taxon>Halobacteria</taxon>
        <taxon>Halobacteriales</taxon>
        <taxon>Haladaptataceae</taxon>
        <taxon>Haladaptatus</taxon>
    </lineage>
</organism>
<evidence type="ECO:0008006" key="4">
    <source>
        <dbReference type="Google" id="ProtNLM"/>
    </source>
</evidence>
<dbReference type="Gene3D" id="1.10.10.10">
    <property type="entry name" value="Winged helix-like DNA-binding domain superfamily/Winged helix DNA-binding domain"/>
    <property type="match status" value="1"/>
</dbReference>
<dbReference type="InterPro" id="IPR036388">
    <property type="entry name" value="WH-like_DNA-bd_sf"/>
</dbReference>
<reference evidence="2 3" key="1">
    <citation type="journal article" date="2019" name="Int. J. Syst. Evol. Microbiol.">
        <title>The Global Catalogue of Microorganisms (GCM) 10K type strain sequencing project: providing services to taxonomists for standard genome sequencing and annotation.</title>
        <authorList>
            <consortium name="The Broad Institute Genomics Platform"/>
            <consortium name="The Broad Institute Genome Sequencing Center for Infectious Disease"/>
            <person name="Wu L."/>
            <person name="Ma J."/>
        </authorList>
    </citation>
    <scope>NUCLEOTIDE SEQUENCE [LARGE SCALE GENOMIC DNA]</scope>
    <source>
        <strain evidence="2 3">JCM 17504</strain>
    </source>
</reference>
<feature type="region of interest" description="Disordered" evidence="1">
    <location>
        <begin position="1"/>
        <end position="37"/>
    </location>
</feature>
<proteinExistence type="predicted"/>
<accession>A0AAV3UJQ7</accession>
<sequence>MTDEYVDRNRLSLIPTPHTTQTATDTVQKSATDENEPPASVVLQSLEDNKCRAILVALREPKSASELQSKCNLASSTVYRKLERLRESSLVKEYTEVRRDGPNATLYELDFTNISISIDRDDEFTVSVDRPKEDAKDRMATFWSEMKEES</sequence>
<dbReference type="CDD" id="cd00090">
    <property type="entry name" value="HTH_ARSR"/>
    <property type="match status" value="1"/>
</dbReference>
<name>A0AAV3UJQ7_9EURY</name>